<proteinExistence type="predicted"/>
<gene>
    <name evidence="2" type="ORF">ACFOUV_02575</name>
</gene>
<sequence length="76" mass="8735">MKLTGEIIQFLRFTRGIDQRTLARQVGIVQSSVSKMESGRLAISPTNNNRFMKAFDLSEADVILLFNQVQMNKRFK</sequence>
<protein>
    <submittedName>
        <fullName evidence="2">Helix-turn-helix domain-containing protein</fullName>
    </submittedName>
</protein>
<organism evidence="2 3">
    <name type="scientific">Oceanobacillus longus</name>
    <dbReference type="NCBI Taxonomy" id="930120"/>
    <lineage>
        <taxon>Bacteria</taxon>
        <taxon>Bacillati</taxon>
        <taxon>Bacillota</taxon>
        <taxon>Bacilli</taxon>
        <taxon>Bacillales</taxon>
        <taxon>Bacillaceae</taxon>
        <taxon>Oceanobacillus</taxon>
    </lineage>
</organism>
<feature type="domain" description="HTH cro/C1-type" evidence="1">
    <location>
        <begin position="8"/>
        <end position="62"/>
    </location>
</feature>
<dbReference type="SMART" id="SM00530">
    <property type="entry name" value="HTH_XRE"/>
    <property type="match status" value="1"/>
</dbReference>
<keyword evidence="3" id="KW-1185">Reference proteome</keyword>
<dbReference type="SUPFAM" id="SSF47413">
    <property type="entry name" value="lambda repressor-like DNA-binding domains"/>
    <property type="match status" value="1"/>
</dbReference>
<dbReference type="RefSeq" id="WP_379495201.1">
    <property type="nucleotide sequence ID" value="NZ_JBHSAO010000001.1"/>
</dbReference>
<dbReference type="Gene3D" id="1.10.260.40">
    <property type="entry name" value="lambda repressor-like DNA-binding domains"/>
    <property type="match status" value="1"/>
</dbReference>
<evidence type="ECO:0000259" key="1">
    <source>
        <dbReference type="PROSITE" id="PS50943"/>
    </source>
</evidence>
<comment type="caution">
    <text evidence="2">The sequence shown here is derived from an EMBL/GenBank/DDBJ whole genome shotgun (WGS) entry which is preliminary data.</text>
</comment>
<dbReference type="PROSITE" id="PS50943">
    <property type="entry name" value="HTH_CROC1"/>
    <property type="match status" value="1"/>
</dbReference>
<evidence type="ECO:0000313" key="3">
    <source>
        <dbReference type="Proteomes" id="UP001595772"/>
    </source>
</evidence>
<dbReference type="InterPro" id="IPR001387">
    <property type="entry name" value="Cro/C1-type_HTH"/>
</dbReference>
<name>A0ABV8GV48_9BACI</name>
<dbReference type="Proteomes" id="UP001595772">
    <property type="component" value="Unassembled WGS sequence"/>
</dbReference>
<reference evidence="3" key="1">
    <citation type="journal article" date="2019" name="Int. J. Syst. Evol. Microbiol.">
        <title>The Global Catalogue of Microorganisms (GCM) 10K type strain sequencing project: providing services to taxonomists for standard genome sequencing and annotation.</title>
        <authorList>
            <consortium name="The Broad Institute Genomics Platform"/>
            <consortium name="The Broad Institute Genome Sequencing Center for Infectious Disease"/>
            <person name="Wu L."/>
            <person name="Ma J."/>
        </authorList>
    </citation>
    <scope>NUCLEOTIDE SEQUENCE [LARGE SCALE GENOMIC DNA]</scope>
    <source>
        <strain evidence="3">IBRC-M 10703</strain>
    </source>
</reference>
<accession>A0ABV8GV48</accession>
<dbReference type="InterPro" id="IPR010982">
    <property type="entry name" value="Lambda_DNA-bd_dom_sf"/>
</dbReference>
<evidence type="ECO:0000313" key="2">
    <source>
        <dbReference type="EMBL" id="MFC4022701.1"/>
    </source>
</evidence>
<dbReference type="EMBL" id="JBHSAO010000001">
    <property type="protein sequence ID" value="MFC4022701.1"/>
    <property type="molecule type" value="Genomic_DNA"/>
</dbReference>
<dbReference type="CDD" id="cd00093">
    <property type="entry name" value="HTH_XRE"/>
    <property type="match status" value="1"/>
</dbReference>
<dbReference type="Pfam" id="PF13560">
    <property type="entry name" value="HTH_31"/>
    <property type="match status" value="1"/>
</dbReference>